<dbReference type="Proteomes" id="UP001242010">
    <property type="component" value="Chromosome"/>
</dbReference>
<feature type="compositionally biased region" description="Low complexity" evidence="1">
    <location>
        <begin position="243"/>
        <end position="267"/>
    </location>
</feature>
<dbReference type="SUPFAM" id="SSF63411">
    <property type="entry name" value="LuxS/MPP-like metallohydrolase"/>
    <property type="match status" value="2"/>
</dbReference>
<gene>
    <name evidence="3" type="ORF">GETHOR_24290</name>
</gene>
<evidence type="ECO:0000256" key="1">
    <source>
        <dbReference type="SAM" id="MobiDB-lite"/>
    </source>
</evidence>
<proteinExistence type="predicted"/>
<evidence type="ECO:0000313" key="3">
    <source>
        <dbReference type="EMBL" id="BDU70328.1"/>
    </source>
</evidence>
<dbReference type="InterPro" id="IPR011249">
    <property type="entry name" value="Metalloenz_LuxS/M16"/>
</dbReference>
<sequence>MKPLAAALTTVWATLALPGLIWAQSPAGSAGIQRFTLPNGLRVVHLEDHERPLVRIRLQLDLEPGDGPPGRPELAVLALRMLDQADAGSLKAQDIDEALEGSGIRLVQGLDHEGISWRLVARSRDQDRALGLLADRVLRAVFDPFVLEIQRLACWREAGRLDASPHARLRRALEPEQSLRTPTIAGLGAVTLEDLLAFRARAFRPDRAVLILHGDLGLEQAKRLVLLSFGTWTAAPPAPPASVAPAPNAPATTTPATPSPAATEPGPLLIPAPGAPLQAQVVAAAPADLAPEAEALLMLLLPEDPALFPAKLRIEPPCLVATLDGETSARAARASLGARLEALRRRGFTETDLRRARAAWTEGRALLTLHPEARIAEAMKEIRGRAVRPARLEALTLEALNGALRRWLEPAHLRIGLTGDPEVLKKN</sequence>
<accession>A0ABN6V1R9</accession>
<protein>
    <recommendedName>
        <fullName evidence="2">Peptidase M16 C-terminal domain-containing protein</fullName>
    </recommendedName>
</protein>
<feature type="domain" description="Peptidase M16 C-terminal" evidence="2">
    <location>
        <begin position="190"/>
        <end position="252"/>
    </location>
</feature>
<reference evidence="4" key="1">
    <citation type="journal article" date="2023" name="Int. J. Syst. Evol. Microbiol.">
        <title>Mesoterricola silvestris gen. nov., sp. nov., Mesoterricola sediminis sp. nov., Geothrix oryzae sp. nov., Geothrix edaphica sp. nov., Geothrix rubra sp. nov., and Geothrix limicola sp. nov., six novel members of Acidobacteriota isolated from soils.</title>
        <authorList>
            <person name="Itoh H."/>
            <person name="Sugisawa Y."/>
            <person name="Mise K."/>
            <person name="Xu Z."/>
            <person name="Kuniyasu M."/>
            <person name="Ushijima N."/>
            <person name="Kawano K."/>
            <person name="Kobayashi E."/>
            <person name="Shiratori Y."/>
            <person name="Masuda Y."/>
            <person name="Senoo K."/>
        </authorList>
    </citation>
    <scope>NUCLEOTIDE SEQUENCE [LARGE SCALE GENOMIC DNA]</scope>
    <source>
        <strain evidence="4">Red222</strain>
    </source>
</reference>
<evidence type="ECO:0000259" key="2">
    <source>
        <dbReference type="Pfam" id="PF05193"/>
    </source>
</evidence>
<dbReference type="Pfam" id="PF05193">
    <property type="entry name" value="Peptidase_M16_C"/>
    <property type="match status" value="1"/>
</dbReference>
<dbReference type="InterPro" id="IPR007863">
    <property type="entry name" value="Peptidase_M16_C"/>
</dbReference>
<dbReference type="Gene3D" id="3.30.830.10">
    <property type="entry name" value="Metalloenzyme, LuxS/M16 peptidase-like"/>
    <property type="match status" value="2"/>
</dbReference>
<feature type="region of interest" description="Disordered" evidence="1">
    <location>
        <begin position="239"/>
        <end position="267"/>
    </location>
</feature>
<name>A0ABN6V1R9_9BACT</name>
<dbReference type="EMBL" id="AP027079">
    <property type="protein sequence ID" value="BDU70328.1"/>
    <property type="molecule type" value="Genomic_DNA"/>
</dbReference>
<dbReference type="RefSeq" id="WP_286354046.1">
    <property type="nucleotide sequence ID" value="NZ_AP027079.1"/>
</dbReference>
<keyword evidence="4" id="KW-1185">Reference proteome</keyword>
<evidence type="ECO:0000313" key="4">
    <source>
        <dbReference type="Proteomes" id="UP001242010"/>
    </source>
</evidence>
<organism evidence="3 4">
    <name type="scientific">Geothrix oryzae</name>
    <dbReference type="NCBI Taxonomy" id="2927975"/>
    <lineage>
        <taxon>Bacteria</taxon>
        <taxon>Pseudomonadati</taxon>
        <taxon>Acidobacteriota</taxon>
        <taxon>Holophagae</taxon>
        <taxon>Holophagales</taxon>
        <taxon>Holophagaceae</taxon>
        <taxon>Geothrix</taxon>
    </lineage>
</organism>